<comment type="caution">
    <text evidence="1">The sequence shown here is derived from an EMBL/GenBank/DDBJ whole genome shotgun (WGS) entry which is preliminary data.</text>
</comment>
<organism evidence="1 2">
    <name type="scientific">Candidatus Kaiserbacteria bacterium CG10_big_fil_rev_8_21_14_0_10_51_14</name>
    <dbReference type="NCBI Taxonomy" id="1974610"/>
    <lineage>
        <taxon>Bacteria</taxon>
        <taxon>Candidatus Kaiseribacteriota</taxon>
    </lineage>
</organism>
<evidence type="ECO:0008006" key="3">
    <source>
        <dbReference type="Google" id="ProtNLM"/>
    </source>
</evidence>
<sequence>MRLSFSLLAIVLASLGIFLLISREPRGDVMIVDAREQDTVSIVLSEEGFIPRYVLIRKGTTINFTTTREYQFWPASNEHPAHTMYSAFDPQQPLESEDSWSFVFDRAGEWSFHDHVRSYYTGIIYVEE</sequence>
<proteinExistence type="predicted"/>
<protein>
    <recommendedName>
        <fullName evidence="3">EfeO-type cupredoxin-like domain-containing protein</fullName>
    </recommendedName>
</protein>
<reference evidence="2" key="1">
    <citation type="submission" date="2017-09" db="EMBL/GenBank/DDBJ databases">
        <title>Depth-based differentiation of microbial function through sediment-hosted aquifers and enrichment of novel symbionts in the deep terrestrial subsurface.</title>
        <authorList>
            <person name="Probst A.J."/>
            <person name="Ladd B."/>
            <person name="Jarett J.K."/>
            <person name="Geller-Mcgrath D.E."/>
            <person name="Sieber C.M.K."/>
            <person name="Emerson J.B."/>
            <person name="Anantharaman K."/>
            <person name="Thomas B.C."/>
            <person name="Malmstrom R."/>
            <person name="Stieglmeier M."/>
            <person name="Klingl A."/>
            <person name="Woyke T."/>
            <person name="Ryan C.M."/>
            <person name="Banfield J.F."/>
        </authorList>
    </citation>
    <scope>NUCLEOTIDE SEQUENCE [LARGE SCALE GENOMIC DNA]</scope>
</reference>
<dbReference type="Gene3D" id="2.60.40.420">
    <property type="entry name" value="Cupredoxins - blue copper proteins"/>
    <property type="match status" value="1"/>
</dbReference>
<dbReference type="Proteomes" id="UP000231192">
    <property type="component" value="Unassembled WGS sequence"/>
</dbReference>
<name>A0A2H0UBK7_9BACT</name>
<dbReference type="InterPro" id="IPR008972">
    <property type="entry name" value="Cupredoxin"/>
</dbReference>
<dbReference type="AlphaFoldDB" id="A0A2H0UBK7"/>
<evidence type="ECO:0000313" key="2">
    <source>
        <dbReference type="Proteomes" id="UP000231192"/>
    </source>
</evidence>
<gene>
    <name evidence="1" type="ORF">COU18_02285</name>
</gene>
<accession>A0A2H0UBK7</accession>
<dbReference type="EMBL" id="PFBK01000007">
    <property type="protein sequence ID" value="PIR83791.1"/>
    <property type="molecule type" value="Genomic_DNA"/>
</dbReference>
<evidence type="ECO:0000313" key="1">
    <source>
        <dbReference type="EMBL" id="PIR83791.1"/>
    </source>
</evidence>
<dbReference type="SUPFAM" id="SSF49503">
    <property type="entry name" value="Cupredoxins"/>
    <property type="match status" value="1"/>
</dbReference>